<dbReference type="CDD" id="cd06222">
    <property type="entry name" value="RNase_H_like"/>
    <property type="match status" value="1"/>
</dbReference>
<keyword evidence="5" id="KW-1185">Reference proteome</keyword>
<dbReference type="Proteomes" id="UP000187203">
    <property type="component" value="Unassembled WGS sequence"/>
</dbReference>
<evidence type="ECO:0000259" key="2">
    <source>
        <dbReference type="Pfam" id="PF13456"/>
    </source>
</evidence>
<feature type="compositionally biased region" description="Polar residues" evidence="1">
    <location>
        <begin position="349"/>
        <end position="365"/>
    </location>
</feature>
<gene>
    <name evidence="4" type="ORF">COLO4_08472</name>
</gene>
<organism evidence="4 5">
    <name type="scientific">Corchorus olitorius</name>
    <dbReference type="NCBI Taxonomy" id="93759"/>
    <lineage>
        <taxon>Eukaryota</taxon>
        <taxon>Viridiplantae</taxon>
        <taxon>Streptophyta</taxon>
        <taxon>Embryophyta</taxon>
        <taxon>Tracheophyta</taxon>
        <taxon>Spermatophyta</taxon>
        <taxon>Magnoliopsida</taxon>
        <taxon>eudicotyledons</taxon>
        <taxon>Gunneridae</taxon>
        <taxon>Pentapetalae</taxon>
        <taxon>rosids</taxon>
        <taxon>malvids</taxon>
        <taxon>Malvales</taxon>
        <taxon>Malvaceae</taxon>
        <taxon>Grewioideae</taxon>
        <taxon>Apeibeae</taxon>
        <taxon>Corchorus</taxon>
    </lineage>
</organism>
<dbReference type="Pfam" id="PF13966">
    <property type="entry name" value="zf-RVT"/>
    <property type="match status" value="1"/>
</dbReference>
<dbReference type="STRING" id="93759.A0A1R3KFM7"/>
<dbReference type="OrthoDB" id="1002604at2759"/>
<accession>A0A1R3KFM7</accession>
<reference evidence="5" key="1">
    <citation type="submission" date="2013-09" db="EMBL/GenBank/DDBJ databases">
        <title>Corchorus olitorius genome sequencing.</title>
        <authorList>
            <person name="Alam M."/>
            <person name="Haque M.S."/>
            <person name="Islam M.S."/>
            <person name="Emdad E.M."/>
            <person name="Islam M.M."/>
            <person name="Ahmed B."/>
            <person name="Halim A."/>
            <person name="Hossen Q.M.M."/>
            <person name="Hossain M.Z."/>
            <person name="Ahmed R."/>
            <person name="Khan M.M."/>
            <person name="Islam R."/>
            <person name="Rashid M.M."/>
            <person name="Khan S.A."/>
            <person name="Rahman M.S."/>
            <person name="Alam M."/>
            <person name="Yahiya A.S."/>
            <person name="Khan M.S."/>
            <person name="Azam M.S."/>
            <person name="Haque T."/>
            <person name="Lashkar M.Z.H."/>
            <person name="Akhand A.I."/>
            <person name="Morshed G."/>
            <person name="Roy S."/>
            <person name="Uddin K.S."/>
            <person name="Rabeya T."/>
            <person name="Hossain A.S."/>
            <person name="Chowdhury A."/>
            <person name="Snigdha A.R."/>
            <person name="Mortoza M.S."/>
            <person name="Matin S.A."/>
            <person name="Hoque S.M.E."/>
            <person name="Islam M.K."/>
            <person name="Roy D.K."/>
            <person name="Haider R."/>
            <person name="Moosa M.M."/>
            <person name="Elias S.M."/>
            <person name="Hasan A.M."/>
            <person name="Jahan S."/>
            <person name="Shafiuddin M."/>
            <person name="Mahmood N."/>
            <person name="Shommy N.S."/>
        </authorList>
    </citation>
    <scope>NUCLEOTIDE SEQUENCE [LARGE SCALE GENOMIC DNA]</scope>
    <source>
        <strain evidence="5">cv. O-4</strain>
    </source>
</reference>
<dbReference type="InterPro" id="IPR053151">
    <property type="entry name" value="RNase_H-like"/>
</dbReference>
<dbReference type="GO" id="GO:0003676">
    <property type="term" value="F:nucleic acid binding"/>
    <property type="evidence" value="ECO:0007669"/>
    <property type="project" value="InterPro"/>
</dbReference>
<dbReference type="PANTHER" id="PTHR47723">
    <property type="entry name" value="OS05G0353850 PROTEIN"/>
    <property type="match status" value="1"/>
</dbReference>
<dbReference type="GO" id="GO:0004523">
    <property type="term" value="F:RNA-DNA hybrid ribonuclease activity"/>
    <property type="evidence" value="ECO:0007669"/>
    <property type="project" value="InterPro"/>
</dbReference>
<evidence type="ECO:0000259" key="3">
    <source>
        <dbReference type="Pfam" id="PF13966"/>
    </source>
</evidence>
<comment type="caution">
    <text evidence="4">The sequence shown here is derived from an EMBL/GenBank/DDBJ whole genome shotgun (WGS) entry which is preliminary data.</text>
</comment>
<sequence>MDQYGWNVDKLMEYLPSELVNRISCLPVKMASNLSDEVIWSQTTNGSFTTKSAYICLSETKNDKPPNLNSIWKCKIQPKVQTFLWLAFNNRILCNVNRRNRNLTNDPKCSICGANAETVVHVLRDSKDAVAIWKALMIDIRFQNCDSMGLQEWMTFNLRNAIVFTNAETPHERKMETIGKIMREWRDTMGSEVRNSCRRIVYHKWDKSQTTWIKLNVDGSWDQNRNIAVTRGVFRDDQGRWLGGFAFNIDSANSVLAIKQGVNDKHPLYPLAQTTKLMLGNDWTWKIKHIPREKNMAADWMAKWSYSQAKGLQIISRPPMGLDPILKADCMGCESSCCKFQFHNPPHKPNSSACRYWSSQDTAAS</sequence>
<protein>
    <submittedName>
        <fullName evidence="4">Uncharacterized protein</fullName>
    </submittedName>
</protein>
<evidence type="ECO:0000313" key="5">
    <source>
        <dbReference type="Proteomes" id="UP000187203"/>
    </source>
</evidence>
<dbReference type="EMBL" id="AWUE01013792">
    <property type="protein sequence ID" value="OMP05897.1"/>
    <property type="molecule type" value="Genomic_DNA"/>
</dbReference>
<dbReference type="AlphaFoldDB" id="A0A1R3KFM7"/>
<dbReference type="InterPro" id="IPR002156">
    <property type="entry name" value="RNaseH_domain"/>
</dbReference>
<feature type="region of interest" description="Disordered" evidence="1">
    <location>
        <begin position="346"/>
        <end position="365"/>
    </location>
</feature>
<name>A0A1R3KFM7_9ROSI</name>
<evidence type="ECO:0000256" key="1">
    <source>
        <dbReference type="SAM" id="MobiDB-lite"/>
    </source>
</evidence>
<feature type="domain" description="Reverse transcriptase zinc-binding" evidence="3">
    <location>
        <begin position="48"/>
        <end position="133"/>
    </location>
</feature>
<dbReference type="PANTHER" id="PTHR47723:SF20">
    <property type="entry name" value="RNASE H TYPE-1 DOMAIN-CONTAINING PROTEIN"/>
    <property type="match status" value="1"/>
</dbReference>
<evidence type="ECO:0000313" key="4">
    <source>
        <dbReference type="EMBL" id="OMP05897.1"/>
    </source>
</evidence>
<dbReference type="Pfam" id="PF13456">
    <property type="entry name" value="RVT_3"/>
    <property type="match status" value="1"/>
</dbReference>
<dbReference type="InterPro" id="IPR044730">
    <property type="entry name" value="RNase_H-like_dom_plant"/>
</dbReference>
<proteinExistence type="predicted"/>
<dbReference type="InterPro" id="IPR026960">
    <property type="entry name" value="RVT-Znf"/>
</dbReference>
<feature type="domain" description="RNase H type-1" evidence="2">
    <location>
        <begin position="247"/>
        <end position="304"/>
    </location>
</feature>